<accession>A0A2P2PWJ9</accession>
<evidence type="ECO:0000256" key="1">
    <source>
        <dbReference type="SAM" id="SignalP"/>
    </source>
</evidence>
<name>A0A2P2PWJ9_RHIMU</name>
<reference evidence="2" key="1">
    <citation type="submission" date="2018-02" db="EMBL/GenBank/DDBJ databases">
        <title>Rhizophora mucronata_Transcriptome.</title>
        <authorList>
            <person name="Meera S.P."/>
            <person name="Sreeshan A."/>
            <person name="Augustine A."/>
        </authorList>
    </citation>
    <scope>NUCLEOTIDE SEQUENCE</scope>
    <source>
        <tissue evidence="2">Leaf</tissue>
    </source>
</reference>
<evidence type="ECO:0000313" key="2">
    <source>
        <dbReference type="EMBL" id="MBX59118.1"/>
    </source>
</evidence>
<sequence>MICFWALLGKTLLVIQLDFADPFYFFGFFVSRPPLLL</sequence>
<feature type="chain" id="PRO_5015155553" evidence="1">
    <location>
        <begin position="21"/>
        <end position="37"/>
    </location>
</feature>
<feature type="signal peptide" evidence="1">
    <location>
        <begin position="1"/>
        <end position="20"/>
    </location>
</feature>
<proteinExistence type="predicted"/>
<keyword evidence="1" id="KW-0732">Signal</keyword>
<dbReference type="EMBL" id="GGEC01078634">
    <property type="protein sequence ID" value="MBX59118.1"/>
    <property type="molecule type" value="Transcribed_RNA"/>
</dbReference>
<dbReference type="AlphaFoldDB" id="A0A2P2PWJ9"/>
<organism evidence="2">
    <name type="scientific">Rhizophora mucronata</name>
    <name type="common">Asiatic mangrove</name>
    <dbReference type="NCBI Taxonomy" id="61149"/>
    <lineage>
        <taxon>Eukaryota</taxon>
        <taxon>Viridiplantae</taxon>
        <taxon>Streptophyta</taxon>
        <taxon>Embryophyta</taxon>
        <taxon>Tracheophyta</taxon>
        <taxon>Spermatophyta</taxon>
        <taxon>Magnoliopsida</taxon>
        <taxon>eudicotyledons</taxon>
        <taxon>Gunneridae</taxon>
        <taxon>Pentapetalae</taxon>
        <taxon>rosids</taxon>
        <taxon>fabids</taxon>
        <taxon>Malpighiales</taxon>
        <taxon>Rhizophoraceae</taxon>
        <taxon>Rhizophora</taxon>
    </lineage>
</organism>
<protein>
    <submittedName>
        <fullName evidence="2">Uncharacterized protein</fullName>
    </submittedName>
</protein>